<dbReference type="SUPFAM" id="SSF52540">
    <property type="entry name" value="P-loop containing nucleoside triphosphate hydrolases"/>
    <property type="match status" value="1"/>
</dbReference>
<feature type="domain" description="ABC transporter" evidence="4">
    <location>
        <begin position="1"/>
        <end position="234"/>
    </location>
</feature>
<dbReference type="InterPro" id="IPR050093">
    <property type="entry name" value="ABC_SmlMolc_Importer"/>
</dbReference>
<name>A0ABY7M5Y1_9CHLR</name>
<evidence type="ECO:0000313" key="6">
    <source>
        <dbReference type="Proteomes" id="UP001212803"/>
    </source>
</evidence>
<evidence type="ECO:0000313" key="5">
    <source>
        <dbReference type="EMBL" id="WBL35805.1"/>
    </source>
</evidence>
<keyword evidence="1" id="KW-0813">Transport</keyword>
<keyword evidence="2" id="KW-0547">Nucleotide-binding</keyword>
<protein>
    <submittedName>
        <fullName evidence="5">ABC transporter ATP-binding protein</fullName>
    </submittedName>
</protein>
<keyword evidence="6" id="KW-1185">Reference proteome</keyword>
<evidence type="ECO:0000259" key="4">
    <source>
        <dbReference type="PROSITE" id="PS50893"/>
    </source>
</evidence>
<reference evidence="5 6" key="1">
    <citation type="journal article" date="2023" name="ISME J.">
        <title>Thermophilic Dehalococcoidia with unusual traits shed light on an unexpected past.</title>
        <authorList>
            <person name="Palmer M."/>
            <person name="Covington J.K."/>
            <person name="Zhou E.M."/>
            <person name="Thomas S.C."/>
            <person name="Habib N."/>
            <person name="Seymour C.O."/>
            <person name="Lai D."/>
            <person name="Johnston J."/>
            <person name="Hashimi A."/>
            <person name="Jiao J.Y."/>
            <person name="Muok A.R."/>
            <person name="Liu L."/>
            <person name="Xian W.D."/>
            <person name="Zhi X.Y."/>
            <person name="Li M.M."/>
            <person name="Silva L.P."/>
            <person name="Bowen B.P."/>
            <person name="Louie K."/>
            <person name="Briegel A."/>
            <person name="Pett-Ridge J."/>
            <person name="Weber P.K."/>
            <person name="Tocheva E.I."/>
            <person name="Woyke T."/>
            <person name="Northen T.R."/>
            <person name="Mayali X."/>
            <person name="Li W.J."/>
            <person name="Hedlund B.P."/>
        </authorList>
    </citation>
    <scope>NUCLEOTIDE SEQUENCE [LARGE SCALE GENOMIC DNA]</scope>
    <source>
        <strain evidence="5 6">YIM 72310</strain>
    </source>
</reference>
<accession>A0ABY7M5Y1</accession>
<sequence>MTAIDAAIRWHAGDFHLDVALGAGPGVTVLFGPSGSGKSLTLRAVAGLLTPSEGRIAVDGRVVFDSARGLDLPAHARGIGYAGQRPALFPHLSVGGNVAFGIRAGSRADRARTAAAWLARLELPGFEHRRPGSLSGGQAQRVALARALAPGHRVLLLDEPFSALDESLRQGLRQLLADLVQERELAIIFVTHDLREAHLLADQLVVIDRGRVLQAGPRDGVFRAPRHRRVAELLGGTNILAGRVVARAAASLTVSIDGWEAVAASWHGDPQPGDAVDIVIRPERVVIRRGEPAATNTLPARVRREFDYGTNHTLEFEPLGPGPSLLVDLPSRPYDVLGIAAKKDWVLELPPGDVHVMPAAPPFRATTQ</sequence>
<dbReference type="PANTHER" id="PTHR42781:SF4">
    <property type="entry name" value="SPERMIDINE_PUTRESCINE IMPORT ATP-BINDING PROTEIN POTA"/>
    <property type="match status" value="1"/>
</dbReference>
<organism evidence="5 6">
    <name type="scientific">Tepidiforma flava</name>
    <dbReference type="NCBI Taxonomy" id="3004094"/>
    <lineage>
        <taxon>Bacteria</taxon>
        <taxon>Bacillati</taxon>
        <taxon>Chloroflexota</taxon>
        <taxon>Tepidiformia</taxon>
        <taxon>Tepidiformales</taxon>
        <taxon>Tepidiformaceae</taxon>
        <taxon>Tepidiforma</taxon>
    </lineage>
</organism>
<dbReference type="Pfam" id="PF00005">
    <property type="entry name" value="ABC_tran"/>
    <property type="match status" value="1"/>
</dbReference>
<dbReference type="Proteomes" id="UP001212803">
    <property type="component" value="Chromosome"/>
</dbReference>
<dbReference type="InterPro" id="IPR003439">
    <property type="entry name" value="ABC_transporter-like_ATP-bd"/>
</dbReference>
<dbReference type="SUPFAM" id="SSF50331">
    <property type="entry name" value="MOP-like"/>
    <property type="match status" value="1"/>
</dbReference>
<dbReference type="InterPro" id="IPR003593">
    <property type="entry name" value="AAA+_ATPase"/>
</dbReference>
<dbReference type="Gene3D" id="3.40.50.300">
    <property type="entry name" value="P-loop containing nucleotide triphosphate hydrolases"/>
    <property type="match status" value="1"/>
</dbReference>
<dbReference type="RefSeq" id="WP_270056330.1">
    <property type="nucleotide sequence ID" value="NZ_CP115149.1"/>
</dbReference>
<dbReference type="InterPro" id="IPR017871">
    <property type="entry name" value="ABC_transporter-like_CS"/>
</dbReference>
<dbReference type="InterPro" id="IPR008995">
    <property type="entry name" value="Mo/tungstate-bd_C_term_dom"/>
</dbReference>
<evidence type="ECO:0000256" key="1">
    <source>
        <dbReference type="ARBA" id="ARBA00022448"/>
    </source>
</evidence>
<dbReference type="PANTHER" id="PTHR42781">
    <property type="entry name" value="SPERMIDINE/PUTRESCINE IMPORT ATP-BINDING PROTEIN POTA"/>
    <property type="match status" value="1"/>
</dbReference>
<dbReference type="InterPro" id="IPR027417">
    <property type="entry name" value="P-loop_NTPase"/>
</dbReference>
<dbReference type="PROSITE" id="PS50893">
    <property type="entry name" value="ABC_TRANSPORTER_2"/>
    <property type="match status" value="1"/>
</dbReference>
<evidence type="ECO:0000256" key="2">
    <source>
        <dbReference type="ARBA" id="ARBA00022741"/>
    </source>
</evidence>
<proteinExistence type="predicted"/>
<gene>
    <name evidence="5" type="ORF">O0235_13695</name>
</gene>
<dbReference type="EMBL" id="CP115149">
    <property type="protein sequence ID" value="WBL35805.1"/>
    <property type="molecule type" value="Genomic_DNA"/>
</dbReference>
<dbReference type="SMART" id="SM00382">
    <property type="entry name" value="AAA"/>
    <property type="match status" value="1"/>
</dbReference>
<evidence type="ECO:0000256" key="3">
    <source>
        <dbReference type="ARBA" id="ARBA00022840"/>
    </source>
</evidence>
<keyword evidence="3 5" id="KW-0067">ATP-binding</keyword>
<dbReference type="GO" id="GO:0005524">
    <property type="term" value="F:ATP binding"/>
    <property type="evidence" value="ECO:0007669"/>
    <property type="project" value="UniProtKB-KW"/>
</dbReference>
<dbReference type="PROSITE" id="PS00211">
    <property type="entry name" value="ABC_TRANSPORTER_1"/>
    <property type="match status" value="1"/>
</dbReference>